<dbReference type="PROSITE" id="PS50929">
    <property type="entry name" value="ABC_TM1F"/>
    <property type="match status" value="2"/>
</dbReference>
<dbReference type="InterPro" id="IPR027417">
    <property type="entry name" value="P-loop_NTPase"/>
</dbReference>
<evidence type="ECO:0000256" key="11">
    <source>
        <dbReference type="SAM" id="MobiDB-lite"/>
    </source>
</evidence>
<evidence type="ECO:0000256" key="10">
    <source>
        <dbReference type="ARBA" id="ARBA00023136"/>
    </source>
</evidence>
<dbReference type="CDD" id="cd03250">
    <property type="entry name" value="ABCC_MRP_domain1"/>
    <property type="match status" value="1"/>
</dbReference>
<feature type="transmembrane region" description="Helical" evidence="12">
    <location>
        <begin position="77"/>
        <end position="103"/>
    </location>
</feature>
<evidence type="ECO:0000256" key="9">
    <source>
        <dbReference type="ARBA" id="ARBA00022989"/>
    </source>
</evidence>
<dbReference type="EMBL" id="JACGCM010002249">
    <property type="protein sequence ID" value="KAF6142608.1"/>
    <property type="molecule type" value="Genomic_DNA"/>
</dbReference>
<evidence type="ECO:0000256" key="1">
    <source>
        <dbReference type="ARBA" id="ARBA00004141"/>
    </source>
</evidence>
<dbReference type="PROSITE" id="PS00211">
    <property type="entry name" value="ABC_TRANSPORTER_1"/>
    <property type="match status" value="1"/>
</dbReference>
<evidence type="ECO:0000256" key="3">
    <source>
        <dbReference type="ARBA" id="ARBA00022448"/>
    </source>
</evidence>
<evidence type="ECO:0000256" key="12">
    <source>
        <dbReference type="SAM" id="Phobius"/>
    </source>
</evidence>
<dbReference type="SUPFAM" id="SSF90123">
    <property type="entry name" value="ABC transporter transmembrane region"/>
    <property type="match status" value="2"/>
</dbReference>
<keyword evidence="8" id="KW-1278">Translocase</keyword>
<protein>
    <submittedName>
        <fullName evidence="15">Uncharacterized protein</fullName>
    </submittedName>
</protein>
<dbReference type="PANTHER" id="PTHR24223">
    <property type="entry name" value="ATP-BINDING CASSETTE SUB-FAMILY C"/>
    <property type="match status" value="1"/>
</dbReference>
<dbReference type="Pfam" id="PF00664">
    <property type="entry name" value="ABC_membrane"/>
    <property type="match status" value="2"/>
</dbReference>
<dbReference type="Gene3D" id="3.40.50.300">
    <property type="entry name" value="P-loop containing nucleotide triphosphate hydrolases"/>
    <property type="match status" value="2"/>
</dbReference>
<evidence type="ECO:0000313" key="15">
    <source>
        <dbReference type="EMBL" id="KAF6142608.1"/>
    </source>
</evidence>
<dbReference type="InterPro" id="IPR036640">
    <property type="entry name" value="ABC1_TM_sf"/>
</dbReference>
<dbReference type="InterPro" id="IPR050173">
    <property type="entry name" value="ABC_transporter_C-like"/>
</dbReference>
<dbReference type="Proteomes" id="UP000541444">
    <property type="component" value="Unassembled WGS sequence"/>
</dbReference>
<dbReference type="Pfam" id="PF00005">
    <property type="entry name" value="ABC_tran"/>
    <property type="match status" value="2"/>
</dbReference>
<feature type="transmembrane region" description="Helical" evidence="12">
    <location>
        <begin position="450"/>
        <end position="467"/>
    </location>
</feature>
<organism evidence="15 16">
    <name type="scientific">Kingdonia uniflora</name>
    <dbReference type="NCBI Taxonomy" id="39325"/>
    <lineage>
        <taxon>Eukaryota</taxon>
        <taxon>Viridiplantae</taxon>
        <taxon>Streptophyta</taxon>
        <taxon>Embryophyta</taxon>
        <taxon>Tracheophyta</taxon>
        <taxon>Spermatophyta</taxon>
        <taxon>Magnoliopsida</taxon>
        <taxon>Ranunculales</taxon>
        <taxon>Circaeasteraceae</taxon>
        <taxon>Kingdonia</taxon>
    </lineage>
</organism>
<dbReference type="SMART" id="SM00382">
    <property type="entry name" value="AAA"/>
    <property type="match status" value="2"/>
</dbReference>
<feature type="region of interest" description="Disordered" evidence="11">
    <location>
        <begin position="856"/>
        <end position="901"/>
    </location>
</feature>
<accession>A0A7J7LJA0</accession>
<feature type="transmembrane region" description="Helical" evidence="12">
    <location>
        <begin position="1148"/>
        <end position="1169"/>
    </location>
</feature>
<keyword evidence="10 12" id="KW-0472">Membrane</keyword>
<dbReference type="PROSITE" id="PS50893">
    <property type="entry name" value="ABC_TRANSPORTER_2"/>
    <property type="match status" value="2"/>
</dbReference>
<comment type="similarity">
    <text evidence="2">Belongs to the ABC transporter superfamily. ABCC family. Conjugate transporter (TC 3.A.1.208) subfamily.</text>
</comment>
<dbReference type="InterPro" id="IPR044746">
    <property type="entry name" value="ABCC_6TM_D1"/>
</dbReference>
<dbReference type="CDD" id="cd18579">
    <property type="entry name" value="ABC_6TM_ABCC_D1"/>
    <property type="match status" value="1"/>
</dbReference>
<dbReference type="FunFam" id="3.40.50.300:FF:001048">
    <property type="entry name" value="ABC transporter C family member 4"/>
    <property type="match status" value="1"/>
</dbReference>
<reference evidence="15 16" key="1">
    <citation type="journal article" date="2020" name="IScience">
        <title>Genome Sequencing of the Endangered Kingdonia uniflora (Circaeasteraceae, Ranunculales) Reveals Potential Mechanisms of Evolutionary Specialization.</title>
        <authorList>
            <person name="Sun Y."/>
            <person name="Deng T."/>
            <person name="Zhang A."/>
            <person name="Moore M.J."/>
            <person name="Landis J.B."/>
            <person name="Lin N."/>
            <person name="Zhang H."/>
            <person name="Zhang X."/>
            <person name="Huang J."/>
            <person name="Zhang X."/>
            <person name="Sun H."/>
            <person name="Wang H."/>
        </authorList>
    </citation>
    <scope>NUCLEOTIDE SEQUENCE [LARGE SCALE GENOMIC DNA]</scope>
    <source>
        <strain evidence="15">TB1705</strain>
        <tissue evidence="15">Leaf</tissue>
    </source>
</reference>
<dbReference type="CDD" id="cd03244">
    <property type="entry name" value="ABCC_MRP_domain2"/>
    <property type="match status" value="1"/>
</dbReference>
<feature type="transmembrane region" description="Helical" evidence="12">
    <location>
        <begin position="145"/>
        <end position="169"/>
    </location>
</feature>
<dbReference type="InterPro" id="IPR003593">
    <property type="entry name" value="AAA+_ATPase"/>
</dbReference>
<dbReference type="PANTHER" id="PTHR24223:SF362">
    <property type="entry name" value="ABC TRANSPORTER C FAMILY MEMBER 4"/>
    <property type="match status" value="1"/>
</dbReference>
<feature type="transmembrane region" description="Helical" evidence="12">
    <location>
        <begin position="189"/>
        <end position="215"/>
    </location>
</feature>
<dbReference type="InterPro" id="IPR011527">
    <property type="entry name" value="ABC1_TM_dom"/>
</dbReference>
<evidence type="ECO:0000256" key="5">
    <source>
        <dbReference type="ARBA" id="ARBA00022737"/>
    </source>
</evidence>
<feature type="domain" description="ABC transmembrane type-1" evidence="14">
    <location>
        <begin position="309"/>
        <end position="589"/>
    </location>
</feature>
<dbReference type="FunFam" id="3.40.50.300:FF:000169">
    <property type="entry name" value="ABC transporter C family member 3"/>
    <property type="match status" value="1"/>
</dbReference>
<dbReference type="CDD" id="cd18580">
    <property type="entry name" value="ABC_6TM_ABCC_D2"/>
    <property type="match status" value="1"/>
</dbReference>
<comment type="caution">
    <text evidence="15">The sequence shown here is derived from an EMBL/GenBank/DDBJ whole genome shotgun (WGS) entry which is preliminary data.</text>
</comment>
<keyword evidence="3" id="KW-0813">Transport</keyword>
<dbReference type="InterPro" id="IPR003439">
    <property type="entry name" value="ABC_transporter-like_ATP-bd"/>
</dbReference>
<dbReference type="FunFam" id="1.20.1560.10:FF:000002">
    <property type="entry name" value="ABC transporter C family member 5"/>
    <property type="match status" value="1"/>
</dbReference>
<feature type="transmembrane region" description="Helical" evidence="12">
    <location>
        <begin position="1045"/>
        <end position="1074"/>
    </location>
</feature>
<dbReference type="GO" id="GO:0016020">
    <property type="term" value="C:membrane"/>
    <property type="evidence" value="ECO:0007669"/>
    <property type="project" value="UniProtKB-SubCell"/>
</dbReference>
<evidence type="ECO:0000256" key="2">
    <source>
        <dbReference type="ARBA" id="ARBA00009726"/>
    </source>
</evidence>
<keyword evidence="5" id="KW-0677">Repeat</keyword>
<dbReference type="GO" id="GO:0140359">
    <property type="term" value="F:ABC-type transporter activity"/>
    <property type="evidence" value="ECO:0007669"/>
    <property type="project" value="InterPro"/>
</dbReference>
<evidence type="ECO:0000256" key="6">
    <source>
        <dbReference type="ARBA" id="ARBA00022741"/>
    </source>
</evidence>
<feature type="compositionally biased region" description="Polar residues" evidence="11">
    <location>
        <begin position="885"/>
        <end position="898"/>
    </location>
</feature>
<feature type="domain" description="ABC transmembrane type-1" evidence="14">
    <location>
        <begin position="926"/>
        <end position="1191"/>
    </location>
</feature>
<dbReference type="FunFam" id="1.20.1560.10:FF:000003">
    <property type="entry name" value="ABC transporter C family member 10"/>
    <property type="match status" value="1"/>
</dbReference>
<keyword evidence="16" id="KW-1185">Reference proteome</keyword>
<feature type="compositionally biased region" description="Polar residues" evidence="11">
    <location>
        <begin position="856"/>
        <end position="865"/>
    </location>
</feature>
<proteinExistence type="inferred from homology"/>
<evidence type="ECO:0000256" key="8">
    <source>
        <dbReference type="ARBA" id="ARBA00022967"/>
    </source>
</evidence>
<keyword evidence="7" id="KW-0067">ATP-binding</keyword>
<feature type="transmembrane region" description="Helical" evidence="12">
    <location>
        <begin position="308"/>
        <end position="326"/>
    </location>
</feature>
<evidence type="ECO:0000259" key="13">
    <source>
        <dbReference type="PROSITE" id="PS50893"/>
    </source>
</evidence>
<feature type="domain" description="ABC transporter" evidence="13">
    <location>
        <begin position="1246"/>
        <end position="1478"/>
    </location>
</feature>
<dbReference type="GO" id="GO:0005524">
    <property type="term" value="F:ATP binding"/>
    <property type="evidence" value="ECO:0007669"/>
    <property type="project" value="UniProtKB-KW"/>
</dbReference>
<feature type="transmembrane region" description="Helical" evidence="12">
    <location>
        <begin position="115"/>
        <end position="133"/>
    </location>
</feature>
<feature type="transmembrane region" description="Helical" evidence="12">
    <location>
        <begin position="964"/>
        <end position="992"/>
    </location>
</feature>
<dbReference type="OrthoDB" id="6500128at2759"/>
<dbReference type="InterPro" id="IPR017871">
    <property type="entry name" value="ABC_transporter-like_CS"/>
</dbReference>
<dbReference type="SUPFAM" id="SSF52540">
    <property type="entry name" value="P-loop containing nucleoside triphosphate hydrolases"/>
    <property type="match status" value="2"/>
</dbReference>
<keyword evidence="9 12" id="KW-1133">Transmembrane helix</keyword>
<name>A0A7J7LJA0_9MAGN</name>
<feature type="transmembrane region" description="Helical" evidence="12">
    <location>
        <begin position="38"/>
        <end position="56"/>
    </location>
</feature>
<comment type="subcellular location">
    <subcellularLocation>
        <location evidence="1">Membrane</location>
        <topology evidence="1">Multi-pass membrane protein</topology>
    </subcellularLocation>
</comment>
<sequence>MASWSTSLSCSPSVNQSSDNTILQWLKFIFLSPCPQRALFSSVDLVFLLILVFVSIRKLVSRSSDDKPSARSRVRTYFWFKLTLGVTSLLAISYSVLSVLVITRLAQSQWELVETLFRLVQTITHVAIIVLVAHEKRFEVFYHPVSLRVYWAVNFCIVCLFSASAIIRLVSTEPNVDLDLRVDDIVSLFSLPISVLLFVIAVRGLTGVVSAGIVVRSDSSLKYPLLVKSNVAGYASASLFSRITFSWMNEVLKKGYKSALTTDDVPTLSPEHRAEETSTLFELNWPKQAEHSSHPVRTTLIKCYWRDLVFTAVLAVVKLCVVYVGPVLLQRFVDFTSGKGSSPFEGYYLVLALLAAKCVEVVCSHQFNFQSQKVGMLIRSSLITALYKKGLRLSCSSRQAHGMGQIVNYMAVDAQQLSDMVLQLHSLWLMPFQVGIALVLLYIYLSLAAFSALIGVLAVMAFILLGTRRSNRFQYNIMRMRDSRMKATTEMLNNMRVIKFQAWEEHFNKRIQLFRDAEFGWLTKFMVSMSMNMIVLSSMPIITATLTFGTAILLGFPLDSGVVFTAMSIFRILTDPIRSFPQALISVSQAMVSLERLDGYLTSKELGEGAVEREENCGGRLAVEMVDGAFGWDDEGGKPVLKDLNLVIKKGELAAIVGTVGSGKSSVLASILGEMQKISGKVTVCGTTAYVAQTSWVQNGTIQDNILFGLPMSNNKYKETIRVCCLDKDLEMMEFGDQTEIGERGINLSGGQKQRIQLARAVYQDCDIYLLDDIFSAVDAHTGSELFKECVRGTLKHKTILLVTHQVDFLHNADLILVMRDGMIVQSGKYDELLELGLDFGVLVAAHETAMELVENNNDPQQSPKPASPHPQKLANGSPKADASIDQQPKSEMGTSTLVEDEEKETGYVSWQVYKTYGTEAYGWWGVAAVLSSTILWQFSALATDYWLSYETANDRAVSFNPSFFIRIYAIIAAISCVLVLVRSLAITFFGLKTCQIFFKQILNSISHAPMSFFDTTPSGRILSRASSDQTAIDVMLPFLMGMSITLYISVLAIIVVTCQVAWPTIFIVIPLAWYNIWCRGYYLASSRELTRLDSITKAPVIHHFSESVAGVMTIRCFRKQATFCQENLDRVNANLRMDFHNNGANEWLGFHLELIGAVGLCVSALFMVMLPSNIIKPENVGLSLSYSLSLNSVLFYGVYMSCAVENKMVSVERIKQFIGISYEAPWRVKETLPSPDWPTHGDVDIMGLEVRYRPNTPLILTGLNLRIQGGQKVGVVGRTGSGKSTLIQALFRVMEPAGGKIIIDGIDICKLGLHDLRSRFGIIPQEPVLFQGTVRSNIDPIGLYSDEDIWKSLERCQLKDVVAAKPDKLDASVVDSGDNWSVGQRQLLCLGRVMLKRSRILFMDEATASVDSQTDGVIQKIIREDFASCTIISIAHRIPTVMDCDKVLVIDAGRAKEFDKPSRLLEWPSLFAALVQEYSNRSSGL</sequence>
<evidence type="ECO:0000313" key="16">
    <source>
        <dbReference type="Proteomes" id="UP000541444"/>
    </source>
</evidence>
<gene>
    <name evidence="15" type="ORF">GIB67_015094</name>
</gene>
<dbReference type="InterPro" id="IPR044726">
    <property type="entry name" value="ABCC_6TM_D2"/>
</dbReference>
<dbReference type="Gene3D" id="1.20.1560.10">
    <property type="entry name" value="ABC transporter type 1, transmembrane domain"/>
    <property type="match status" value="2"/>
</dbReference>
<keyword evidence="4 12" id="KW-0812">Transmembrane</keyword>
<dbReference type="GO" id="GO:0016887">
    <property type="term" value="F:ATP hydrolysis activity"/>
    <property type="evidence" value="ECO:0007669"/>
    <property type="project" value="InterPro"/>
</dbReference>
<feature type="domain" description="ABC transporter" evidence="13">
    <location>
        <begin position="623"/>
        <end position="846"/>
    </location>
</feature>
<evidence type="ECO:0000259" key="14">
    <source>
        <dbReference type="PROSITE" id="PS50929"/>
    </source>
</evidence>
<evidence type="ECO:0000256" key="4">
    <source>
        <dbReference type="ARBA" id="ARBA00022692"/>
    </source>
</evidence>
<evidence type="ECO:0000256" key="7">
    <source>
        <dbReference type="ARBA" id="ARBA00022840"/>
    </source>
</evidence>
<keyword evidence="6" id="KW-0547">Nucleotide-binding</keyword>